<dbReference type="AlphaFoldDB" id="A0AAV2Z8H6"/>
<accession>A0AAV2Z8H6</accession>
<reference evidence="1" key="2">
    <citation type="journal article" date="2023" name="Microbiol Resour">
        <title>Decontamination and Annotation of the Draft Genome Sequence of the Oomycete Lagenidium giganteum ARSEF 373.</title>
        <authorList>
            <person name="Morgan W.R."/>
            <person name="Tartar A."/>
        </authorList>
    </citation>
    <scope>NUCLEOTIDE SEQUENCE</scope>
    <source>
        <strain evidence="1">ARSEF 373</strain>
    </source>
</reference>
<sequence length="114" mass="12340">MISGEQKGSITTCFAALSKSDEALVSTSRRGTTRSRYSYRLPLVGAVCRATFCKALDIAPATAARHKQRVSSALSAQKIMVAKRTKTLRKSTRSGSNCSLQSLLELWACRLSPS</sequence>
<reference evidence="1" key="1">
    <citation type="submission" date="2022-11" db="EMBL/GenBank/DDBJ databases">
        <authorList>
            <person name="Morgan W.R."/>
            <person name="Tartar A."/>
        </authorList>
    </citation>
    <scope>NUCLEOTIDE SEQUENCE</scope>
    <source>
        <strain evidence="1">ARSEF 373</strain>
    </source>
</reference>
<evidence type="ECO:0000313" key="2">
    <source>
        <dbReference type="Proteomes" id="UP001146120"/>
    </source>
</evidence>
<gene>
    <name evidence="1" type="ORF">N0F65_006685</name>
</gene>
<dbReference type="Proteomes" id="UP001146120">
    <property type="component" value="Unassembled WGS sequence"/>
</dbReference>
<proteinExistence type="predicted"/>
<name>A0AAV2Z8H6_9STRA</name>
<protein>
    <submittedName>
        <fullName evidence="1">Uncharacterized protein</fullName>
    </submittedName>
</protein>
<comment type="caution">
    <text evidence="1">The sequence shown here is derived from an EMBL/GenBank/DDBJ whole genome shotgun (WGS) entry which is preliminary data.</text>
</comment>
<keyword evidence="2" id="KW-1185">Reference proteome</keyword>
<dbReference type="EMBL" id="DAKRPA010000038">
    <property type="protein sequence ID" value="DBA01952.1"/>
    <property type="molecule type" value="Genomic_DNA"/>
</dbReference>
<evidence type="ECO:0000313" key="1">
    <source>
        <dbReference type="EMBL" id="DBA01952.1"/>
    </source>
</evidence>
<organism evidence="1 2">
    <name type="scientific">Lagenidium giganteum</name>
    <dbReference type="NCBI Taxonomy" id="4803"/>
    <lineage>
        <taxon>Eukaryota</taxon>
        <taxon>Sar</taxon>
        <taxon>Stramenopiles</taxon>
        <taxon>Oomycota</taxon>
        <taxon>Peronosporomycetes</taxon>
        <taxon>Pythiales</taxon>
        <taxon>Pythiaceae</taxon>
    </lineage>
</organism>